<organism evidence="4">
    <name type="scientific">Gongylonema pulchrum</name>
    <dbReference type="NCBI Taxonomy" id="637853"/>
    <lineage>
        <taxon>Eukaryota</taxon>
        <taxon>Metazoa</taxon>
        <taxon>Ecdysozoa</taxon>
        <taxon>Nematoda</taxon>
        <taxon>Chromadorea</taxon>
        <taxon>Rhabditida</taxon>
        <taxon>Spirurina</taxon>
        <taxon>Spiruromorpha</taxon>
        <taxon>Spiruroidea</taxon>
        <taxon>Gongylonematidae</taxon>
        <taxon>Gongylonema</taxon>
    </lineage>
</organism>
<dbReference type="PANTHER" id="PTHR38626:SF3">
    <property type="entry name" value="PROTEIN CBG09935"/>
    <property type="match status" value="1"/>
</dbReference>
<feature type="domain" description="C2" evidence="1">
    <location>
        <begin position="45"/>
        <end position="96"/>
    </location>
</feature>
<evidence type="ECO:0000313" key="3">
    <source>
        <dbReference type="Proteomes" id="UP000271098"/>
    </source>
</evidence>
<dbReference type="Pfam" id="PF25330">
    <property type="entry name" value="C2_nem"/>
    <property type="match status" value="1"/>
</dbReference>
<dbReference type="OrthoDB" id="5809100at2759"/>
<dbReference type="PANTHER" id="PTHR38626">
    <property type="entry name" value="SKN-1 DEPENDENT ZYGOTIC TRANSCRIPT-RELATED"/>
    <property type="match status" value="1"/>
</dbReference>
<gene>
    <name evidence="2" type="ORF">GPUH_LOCUS19491</name>
</gene>
<dbReference type="InterPro" id="IPR057569">
    <property type="entry name" value="C2_nem"/>
</dbReference>
<accession>A0A183EEV0</accession>
<dbReference type="AlphaFoldDB" id="A0A183EEV0"/>
<evidence type="ECO:0000259" key="1">
    <source>
        <dbReference type="Pfam" id="PF25330"/>
    </source>
</evidence>
<protein>
    <submittedName>
        <fullName evidence="4">Major sperm protein</fullName>
    </submittedName>
</protein>
<dbReference type="Proteomes" id="UP000271098">
    <property type="component" value="Unassembled WGS sequence"/>
</dbReference>
<evidence type="ECO:0000313" key="4">
    <source>
        <dbReference type="WBParaSite" id="GPUH_0001951601-mRNA-1"/>
    </source>
</evidence>
<sequence length="105" mass="12104">MGERMFGCCRMCGLEADAIPVELSERRTDIIQLVNTRAFCEQFFFDTDSSHMFISYWSKGRPADITFNYEVVGADPIYGFSRTCDSTRTLRVFNEEVGFPSLFVR</sequence>
<proteinExistence type="predicted"/>
<evidence type="ECO:0000313" key="2">
    <source>
        <dbReference type="EMBL" id="VDN33953.1"/>
    </source>
</evidence>
<reference evidence="2 3" key="2">
    <citation type="submission" date="2018-11" db="EMBL/GenBank/DDBJ databases">
        <authorList>
            <consortium name="Pathogen Informatics"/>
        </authorList>
    </citation>
    <scope>NUCLEOTIDE SEQUENCE [LARGE SCALE GENOMIC DNA]</scope>
</reference>
<dbReference type="WBParaSite" id="GPUH_0001951601-mRNA-1">
    <property type="protein sequence ID" value="GPUH_0001951601-mRNA-1"/>
    <property type="gene ID" value="GPUH_0001951601"/>
</dbReference>
<dbReference type="EMBL" id="UYRT01088626">
    <property type="protein sequence ID" value="VDN33953.1"/>
    <property type="molecule type" value="Genomic_DNA"/>
</dbReference>
<keyword evidence="3" id="KW-1185">Reference proteome</keyword>
<name>A0A183EEV0_9BILA</name>
<reference evidence="4" key="1">
    <citation type="submission" date="2016-06" db="UniProtKB">
        <authorList>
            <consortium name="WormBaseParasite"/>
        </authorList>
    </citation>
    <scope>IDENTIFICATION</scope>
</reference>
<dbReference type="InterPro" id="IPR040426">
    <property type="entry name" value="C05B5.4-like"/>
</dbReference>